<name>A0A6A7K8J4_9FIRM</name>
<dbReference type="PANTHER" id="PTHR47099:SF1">
    <property type="entry name" value="METHYLCOBAMIDE:COM METHYLTRANSFERASE MTBA"/>
    <property type="match status" value="1"/>
</dbReference>
<sequence length="334" mass="38662">MNLRENVMAIYNGEQPDYYGDLMAAVEFITDPQFLKDSIIPQDGKEYKDSWGTVKMFLPGSPGPHPHLTPENIVIKDIEKWQEQLIVPSIEDFDYSELKQQVDAINRDEKLVCFFCPAGIFERSHFLMGVENALISYLEYPDEMKALLRVIADHKIEYIKRIAKECQPDIIFYHDDWGTKQNLFLPPSVWREIIKPLQKEISDAIHECGMIYMHHADCICQPIVKDMVEIGVDIWQGVIPQNDIVEIQRITEGKLAMIGGIDGPKIDIENITEEEIRAEVRRAIDTYCPGGRFFPSIPNGVCFREWNNEIYFDELKSYGKMFAEEHPVKMQNQV</sequence>
<dbReference type="GO" id="GO:0004853">
    <property type="term" value="F:uroporphyrinogen decarboxylase activity"/>
    <property type="evidence" value="ECO:0007669"/>
    <property type="project" value="InterPro"/>
</dbReference>
<dbReference type="SUPFAM" id="SSF51726">
    <property type="entry name" value="UROD/MetE-like"/>
    <property type="match status" value="1"/>
</dbReference>
<dbReference type="InterPro" id="IPR038071">
    <property type="entry name" value="UROD/MetE-like_sf"/>
</dbReference>
<keyword evidence="2" id="KW-0808">Transferase</keyword>
<dbReference type="RefSeq" id="WP_152803458.1">
    <property type="nucleotide sequence ID" value="NZ_WHNX01000010.1"/>
</dbReference>
<reference evidence="2 3" key="1">
    <citation type="submission" date="2019-10" db="EMBL/GenBank/DDBJ databases">
        <title>Alkalibaculum tamaniensis sp.nov., a new alkaliphilic acetogen, isolated on methoxylated aromatics from a mud volcano.</title>
        <authorList>
            <person name="Khomyakova M.A."/>
            <person name="Merkel A.Y."/>
            <person name="Bonch-Osmolovskaya E.A."/>
            <person name="Slobodkin A.I."/>
        </authorList>
    </citation>
    <scope>NUCLEOTIDE SEQUENCE [LARGE SCALE GENOMIC DNA]</scope>
    <source>
        <strain evidence="2 3">M08DMB</strain>
    </source>
</reference>
<dbReference type="GO" id="GO:0006779">
    <property type="term" value="P:porphyrin-containing compound biosynthetic process"/>
    <property type="evidence" value="ECO:0007669"/>
    <property type="project" value="InterPro"/>
</dbReference>
<feature type="domain" description="Uroporphyrinogen decarboxylase (URO-D)" evidence="1">
    <location>
        <begin position="127"/>
        <end position="285"/>
    </location>
</feature>
<dbReference type="InterPro" id="IPR000257">
    <property type="entry name" value="Uroporphyrinogen_deCOase"/>
</dbReference>
<dbReference type="PANTHER" id="PTHR47099">
    <property type="entry name" value="METHYLCOBAMIDE:COM METHYLTRANSFERASE MTBA"/>
    <property type="match status" value="1"/>
</dbReference>
<accession>A0A6A7K8J4</accession>
<dbReference type="GO" id="GO:0032259">
    <property type="term" value="P:methylation"/>
    <property type="evidence" value="ECO:0007669"/>
    <property type="project" value="UniProtKB-KW"/>
</dbReference>
<organism evidence="2 3">
    <name type="scientific">Alkalibaculum sporogenes</name>
    <dbReference type="NCBI Taxonomy" id="2655001"/>
    <lineage>
        <taxon>Bacteria</taxon>
        <taxon>Bacillati</taxon>
        <taxon>Bacillota</taxon>
        <taxon>Clostridia</taxon>
        <taxon>Eubacteriales</taxon>
        <taxon>Eubacteriaceae</taxon>
        <taxon>Alkalibaculum</taxon>
    </lineage>
</organism>
<evidence type="ECO:0000313" key="3">
    <source>
        <dbReference type="Proteomes" id="UP000440004"/>
    </source>
</evidence>
<evidence type="ECO:0000259" key="1">
    <source>
        <dbReference type="Pfam" id="PF01208"/>
    </source>
</evidence>
<dbReference type="InterPro" id="IPR052024">
    <property type="entry name" value="Methanogen_methyltrans"/>
</dbReference>
<protein>
    <submittedName>
        <fullName evidence="2">Methyltransferase</fullName>
    </submittedName>
</protein>
<comment type="caution">
    <text evidence="2">The sequence shown here is derived from an EMBL/GenBank/DDBJ whole genome shotgun (WGS) entry which is preliminary data.</text>
</comment>
<evidence type="ECO:0000313" key="2">
    <source>
        <dbReference type="EMBL" id="MPW25716.1"/>
    </source>
</evidence>
<keyword evidence="3" id="KW-1185">Reference proteome</keyword>
<dbReference type="EMBL" id="WHNX01000010">
    <property type="protein sequence ID" value="MPW25716.1"/>
    <property type="molecule type" value="Genomic_DNA"/>
</dbReference>
<dbReference type="Gene3D" id="3.20.20.210">
    <property type="match status" value="1"/>
</dbReference>
<dbReference type="Proteomes" id="UP000440004">
    <property type="component" value="Unassembled WGS sequence"/>
</dbReference>
<gene>
    <name evidence="2" type="ORF">GC105_07930</name>
</gene>
<dbReference type="GO" id="GO:0008168">
    <property type="term" value="F:methyltransferase activity"/>
    <property type="evidence" value="ECO:0007669"/>
    <property type="project" value="UniProtKB-KW"/>
</dbReference>
<dbReference type="AlphaFoldDB" id="A0A6A7K8J4"/>
<keyword evidence="2" id="KW-0489">Methyltransferase</keyword>
<dbReference type="Pfam" id="PF01208">
    <property type="entry name" value="URO-D"/>
    <property type="match status" value="1"/>
</dbReference>
<proteinExistence type="predicted"/>